<dbReference type="GO" id="GO:0003677">
    <property type="term" value="F:DNA binding"/>
    <property type="evidence" value="ECO:0007669"/>
    <property type="project" value="UniProtKB-KW"/>
</dbReference>
<keyword evidence="9" id="KW-1185">Reference proteome</keyword>
<dbReference type="Gene3D" id="3.30.160.390">
    <property type="entry name" value="Integrase, DNA-binding domain"/>
    <property type="match status" value="1"/>
</dbReference>
<keyword evidence="4" id="KW-0233">DNA recombination</keyword>
<dbReference type="Pfam" id="PF00589">
    <property type="entry name" value="Phage_integrase"/>
    <property type="match status" value="1"/>
</dbReference>
<dbReference type="InterPro" id="IPR053876">
    <property type="entry name" value="Phage_int_M"/>
</dbReference>
<name>A0ABR8KNK2_9SPHN</name>
<dbReference type="InterPro" id="IPR013762">
    <property type="entry name" value="Integrase-like_cat_sf"/>
</dbReference>
<evidence type="ECO:0000256" key="4">
    <source>
        <dbReference type="ARBA" id="ARBA00023172"/>
    </source>
</evidence>
<feature type="domain" description="Tyr recombinase" evidence="6">
    <location>
        <begin position="203"/>
        <end position="382"/>
    </location>
</feature>
<dbReference type="Gene3D" id="1.10.150.130">
    <property type="match status" value="1"/>
</dbReference>
<dbReference type="Proteomes" id="UP000635384">
    <property type="component" value="Unassembled WGS sequence"/>
</dbReference>
<evidence type="ECO:0000259" key="7">
    <source>
        <dbReference type="PROSITE" id="PS51900"/>
    </source>
</evidence>
<comment type="similarity">
    <text evidence="1">Belongs to the 'phage' integrase family.</text>
</comment>
<dbReference type="InterPro" id="IPR050808">
    <property type="entry name" value="Phage_Integrase"/>
</dbReference>
<dbReference type="Pfam" id="PF13356">
    <property type="entry name" value="Arm-DNA-bind_3"/>
    <property type="match status" value="1"/>
</dbReference>
<dbReference type="PANTHER" id="PTHR30629:SF2">
    <property type="entry name" value="PROPHAGE INTEGRASE INTS-RELATED"/>
    <property type="match status" value="1"/>
</dbReference>
<proteinExistence type="inferred from homology"/>
<keyword evidence="2" id="KW-0229">DNA integration</keyword>
<dbReference type="InterPro" id="IPR002104">
    <property type="entry name" value="Integrase_catalytic"/>
</dbReference>
<reference evidence="8 9" key="1">
    <citation type="submission" date="2020-09" db="EMBL/GenBank/DDBJ databases">
        <authorList>
            <person name="Yoon J.-W."/>
        </authorList>
    </citation>
    <scope>NUCLEOTIDE SEQUENCE [LARGE SCALE GENOMIC DNA]</scope>
    <source>
        <strain evidence="8 9">KMU-140</strain>
    </source>
</reference>
<evidence type="ECO:0000256" key="3">
    <source>
        <dbReference type="ARBA" id="ARBA00023125"/>
    </source>
</evidence>
<evidence type="ECO:0000256" key="2">
    <source>
        <dbReference type="ARBA" id="ARBA00022908"/>
    </source>
</evidence>
<evidence type="ECO:0000313" key="8">
    <source>
        <dbReference type="EMBL" id="MBD2842237.1"/>
    </source>
</evidence>
<dbReference type="SUPFAM" id="SSF56349">
    <property type="entry name" value="DNA breaking-rejoining enzymes"/>
    <property type="match status" value="1"/>
</dbReference>
<evidence type="ECO:0000256" key="5">
    <source>
        <dbReference type="PROSITE-ProRule" id="PRU01248"/>
    </source>
</evidence>
<evidence type="ECO:0000256" key="1">
    <source>
        <dbReference type="ARBA" id="ARBA00008857"/>
    </source>
</evidence>
<dbReference type="InterPro" id="IPR044068">
    <property type="entry name" value="CB"/>
</dbReference>
<dbReference type="EMBL" id="JACXLC010000001">
    <property type="protein sequence ID" value="MBD2842237.1"/>
    <property type="molecule type" value="Genomic_DNA"/>
</dbReference>
<feature type="domain" description="Core-binding (CB)" evidence="7">
    <location>
        <begin position="98"/>
        <end position="179"/>
    </location>
</feature>
<dbReference type="RefSeq" id="WP_190789041.1">
    <property type="nucleotide sequence ID" value="NZ_JACXLC010000001.1"/>
</dbReference>
<dbReference type="PROSITE" id="PS51898">
    <property type="entry name" value="TYR_RECOMBINASE"/>
    <property type="match status" value="1"/>
</dbReference>
<dbReference type="PROSITE" id="PS51900">
    <property type="entry name" value="CB"/>
    <property type="match status" value="1"/>
</dbReference>
<keyword evidence="3 5" id="KW-0238">DNA-binding</keyword>
<dbReference type="Pfam" id="PF22022">
    <property type="entry name" value="Phage_int_M"/>
    <property type="match status" value="1"/>
</dbReference>
<dbReference type="PANTHER" id="PTHR30629">
    <property type="entry name" value="PROPHAGE INTEGRASE"/>
    <property type="match status" value="1"/>
</dbReference>
<dbReference type="InterPro" id="IPR025166">
    <property type="entry name" value="Integrase_DNA_bind_dom"/>
</dbReference>
<dbReference type="InterPro" id="IPR010998">
    <property type="entry name" value="Integrase_recombinase_N"/>
</dbReference>
<dbReference type="InterPro" id="IPR038488">
    <property type="entry name" value="Integrase_DNA-bd_sf"/>
</dbReference>
<organism evidence="8 9">
    <name type="scientific">Erythrobacter rubeus</name>
    <dbReference type="NCBI Taxonomy" id="2760803"/>
    <lineage>
        <taxon>Bacteria</taxon>
        <taxon>Pseudomonadati</taxon>
        <taxon>Pseudomonadota</taxon>
        <taxon>Alphaproteobacteria</taxon>
        <taxon>Sphingomonadales</taxon>
        <taxon>Erythrobacteraceae</taxon>
        <taxon>Erythrobacter/Porphyrobacter group</taxon>
        <taxon>Erythrobacter</taxon>
    </lineage>
</organism>
<evidence type="ECO:0000259" key="6">
    <source>
        <dbReference type="PROSITE" id="PS51898"/>
    </source>
</evidence>
<dbReference type="InterPro" id="IPR011010">
    <property type="entry name" value="DNA_brk_join_enz"/>
</dbReference>
<evidence type="ECO:0000313" key="9">
    <source>
        <dbReference type="Proteomes" id="UP000635384"/>
    </source>
</evidence>
<dbReference type="CDD" id="cd00801">
    <property type="entry name" value="INT_P4_C"/>
    <property type="match status" value="1"/>
</dbReference>
<gene>
    <name evidence="8" type="ORF">IB285_08220</name>
</gene>
<protein>
    <submittedName>
        <fullName evidence="8">Integrase arm-type DNA-binding domain-containing protein</fullName>
    </submittedName>
</protein>
<sequence>MALSDTKLRSLKPREKTYKLADGGGLIIAVSPKGRKTWKLAYRFAGKQKELTGGTYPSVGLAAARTWRDKAKAQLSEGIDPSEARKQARRQIELEDANSFEQVAREWHESRKPRWSERYAWITLRRLEADIFPEIGDVPISKLASRQILAAVRKVEDRGSIEMAKRLNSIVGEVFQYAVALQLAERDPSKDHLGALRKRIPVQHHKALPQRELPQFFERLHADPPEPMTTIALLFTIYTMVRTNETRFAVWSELENLDGKKPLWRIPAKRMKMRYEHLVPLTPTVVALLKELRALRLPGPHLFPGLRKGVMSENTMLFALYRLGYKGKATVHGFRGLASTVLNESGKFQSDWIERQLAHDERNQVRAAYNSAQYLPKRREMLEWWAQYLDNRRAEAALL</sequence>
<accession>A0ABR8KNK2</accession>
<dbReference type="Gene3D" id="1.10.443.10">
    <property type="entry name" value="Intergrase catalytic core"/>
    <property type="match status" value="1"/>
</dbReference>
<comment type="caution">
    <text evidence="8">The sequence shown here is derived from an EMBL/GenBank/DDBJ whole genome shotgun (WGS) entry which is preliminary data.</text>
</comment>